<dbReference type="PANTHER" id="PTHR37159:SF1">
    <property type="entry name" value="GH11867P"/>
    <property type="match status" value="1"/>
</dbReference>
<dbReference type="VEuPathDB" id="VectorBase:AAEL013001"/>
<dbReference type="PANTHER" id="PTHR37159">
    <property type="entry name" value="GH11867P"/>
    <property type="match status" value="1"/>
</dbReference>
<accession>A0A0P6IVD4</accession>
<keyword evidence="1" id="KW-1133">Transmembrane helix</keyword>
<dbReference type="EMBL" id="GDUN01000174">
    <property type="protein sequence ID" value="JAN95745.1"/>
    <property type="molecule type" value="mRNA"/>
</dbReference>
<keyword evidence="1" id="KW-0472">Membrane</keyword>
<keyword evidence="1" id="KW-0812">Transmembrane</keyword>
<dbReference type="InterPro" id="IPR018713">
    <property type="entry name" value="MPAB/Lcp_cat_dom"/>
</dbReference>
<name>A0A0P6IVD4_AEDAE</name>
<feature type="domain" description="ER-bound oxygenase mpaB/mpaB'/Rubber oxygenase catalytic" evidence="2">
    <location>
        <begin position="43"/>
        <end position="209"/>
    </location>
</feature>
<evidence type="ECO:0000313" key="3">
    <source>
        <dbReference type="EMBL" id="JAN95745.1"/>
    </source>
</evidence>
<sequence length="343" mass="39738">MHSDYMANLLAVGEVTPLQDNLDGVTIPTWFNEQKFKRAQHYFRQNFAAIYYGTICGLLASLSIPSILNALVFSTGGKPSFRVAARRYLRALKHTVNWYCDDLASMKSGSWQSLNHVRQVHSAIQRRAMARNYRVIISQRDMAITQFAFIGFVILEPSKLGAQNEPADLDAMCHFWRVLGYLLGMEDRFNLCTESYEESRTRMRDLLENFIKPSFEQRTEKCVDAYRMLLGGLWCFNVLLDYNALAYCAGRVVGLSQFAKYWYKDGDQGSDDKFHLKMGWKSRVVLFVILSIHEVLLKYDLFRYCFNTALIMSGQIAEWFYSQIVKRSLEIILNYSRKLKGEI</sequence>
<protein>
    <submittedName>
        <fullName evidence="3">Putative conserved plasma membrane protein</fullName>
    </submittedName>
</protein>
<dbReference type="GO" id="GO:0016491">
    <property type="term" value="F:oxidoreductase activity"/>
    <property type="evidence" value="ECO:0007669"/>
    <property type="project" value="InterPro"/>
</dbReference>
<dbReference type="AlphaFoldDB" id="A0A0P6IVD4"/>
<evidence type="ECO:0000259" key="2">
    <source>
        <dbReference type="Pfam" id="PF09995"/>
    </source>
</evidence>
<evidence type="ECO:0000256" key="1">
    <source>
        <dbReference type="SAM" id="Phobius"/>
    </source>
</evidence>
<dbReference type="Pfam" id="PF09995">
    <property type="entry name" value="MPAB_Lcp_cat"/>
    <property type="match status" value="1"/>
</dbReference>
<reference evidence="3" key="1">
    <citation type="journal article" date="2016" name="PLoS ONE">
        <title>A Deep Insight into the Sialome of Male and Female Aedes aegypti Mosquitoes.</title>
        <authorList>
            <person name="Ribeiro J.M."/>
            <person name="Martin-Martin I."/>
            <person name="Arca B."/>
            <person name="Calvo E."/>
        </authorList>
    </citation>
    <scope>NUCLEOTIDE SEQUENCE</scope>
    <source>
        <strain evidence="3">Liverpool</strain>
        <tissue evidence="3">Salivary glands</tissue>
    </source>
</reference>
<feature type="transmembrane region" description="Helical" evidence="1">
    <location>
        <begin position="49"/>
        <end position="72"/>
    </location>
</feature>
<organism evidence="3">
    <name type="scientific">Aedes aegypti</name>
    <name type="common">Yellowfever mosquito</name>
    <name type="synonym">Culex aegypti</name>
    <dbReference type="NCBI Taxonomy" id="7159"/>
    <lineage>
        <taxon>Eukaryota</taxon>
        <taxon>Metazoa</taxon>
        <taxon>Ecdysozoa</taxon>
        <taxon>Arthropoda</taxon>
        <taxon>Hexapoda</taxon>
        <taxon>Insecta</taxon>
        <taxon>Pterygota</taxon>
        <taxon>Neoptera</taxon>
        <taxon>Endopterygota</taxon>
        <taxon>Diptera</taxon>
        <taxon>Nematocera</taxon>
        <taxon>Culicoidea</taxon>
        <taxon>Culicidae</taxon>
        <taxon>Culicinae</taxon>
        <taxon>Aedini</taxon>
        <taxon>Aedes</taxon>
        <taxon>Stegomyia</taxon>
    </lineage>
</organism>
<proteinExistence type="evidence at transcript level"/>